<dbReference type="AlphaFoldDB" id="A0AAV9EF74"/>
<evidence type="ECO:0000313" key="2">
    <source>
        <dbReference type="Proteomes" id="UP001180020"/>
    </source>
</evidence>
<name>A0AAV9EF74_ACOCL</name>
<sequence length="174" mass="18680">MELDLPSTIARLGGGGGGLRHGLSGITTKLRKPLETENQQRGVCAKLLGGRQGGRTLADLICSESFRSGTGRLGWTLYGIATQKGGWDISGSSDVAPEQRWQLHCPRVLRVVAQKQSAPPLGAMVTRNMDVKSATQSSCIPMAPYARQNPHKEALSSSRDLIDSNHVDLIQSFS</sequence>
<comment type="caution">
    <text evidence="1">The sequence shown here is derived from an EMBL/GenBank/DDBJ whole genome shotgun (WGS) entry which is preliminary data.</text>
</comment>
<evidence type="ECO:0000313" key="1">
    <source>
        <dbReference type="EMBL" id="KAK1311806.1"/>
    </source>
</evidence>
<reference evidence="1" key="1">
    <citation type="journal article" date="2023" name="Nat. Commun.">
        <title>Diploid and tetraploid genomes of Acorus and the evolution of monocots.</title>
        <authorList>
            <person name="Ma L."/>
            <person name="Liu K.W."/>
            <person name="Li Z."/>
            <person name="Hsiao Y.Y."/>
            <person name="Qi Y."/>
            <person name="Fu T."/>
            <person name="Tang G.D."/>
            <person name="Zhang D."/>
            <person name="Sun W.H."/>
            <person name="Liu D.K."/>
            <person name="Li Y."/>
            <person name="Chen G.Z."/>
            <person name="Liu X.D."/>
            <person name="Liao X.Y."/>
            <person name="Jiang Y.T."/>
            <person name="Yu X."/>
            <person name="Hao Y."/>
            <person name="Huang J."/>
            <person name="Zhao X.W."/>
            <person name="Ke S."/>
            <person name="Chen Y.Y."/>
            <person name="Wu W.L."/>
            <person name="Hsu J.L."/>
            <person name="Lin Y.F."/>
            <person name="Huang M.D."/>
            <person name="Li C.Y."/>
            <person name="Huang L."/>
            <person name="Wang Z.W."/>
            <person name="Zhao X."/>
            <person name="Zhong W.Y."/>
            <person name="Peng D.H."/>
            <person name="Ahmad S."/>
            <person name="Lan S."/>
            <person name="Zhang J.S."/>
            <person name="Tsai W.C."/>
            <person name="Van de Peer Y."/>
            <person name="Liu Z.J."/>
        </authorList>
    </citation>
    <scope>NUCLEOTIDE SEQUENCE</scope>
    <source>
        <strain evidence="1">CP</strain>
    </source>
</reference>
<accession>A0AAV9EF74</accession>
<dbReference type="EMBL" id="JAUJYO010000007">
    <property type="protein sequence ID" value="KAK1311806.1"/>
    <property type="molecule type" value="Genomic_DNA"/>
</dbReference>
<reference evidence="1" key="2">
    <citation type="submission" date="2023-06" db="EMBL/GenBank/DDBJ databases">
        <authorList>
            <person name="Ma L."/>
            <person name="Liu K.-W."/>
            <person name="Li Z."/>
            <person name="Hsiao Y.-Y."/>
            <person name="Qi Y."/>
            <person name="Fu T."/>
            <person name="Tang G."/>
            <person name="Zhang D."/>
            <person name="Sun W.-H."/>
            <person name="Liu D.-K."/>
            <person name="Li Y."/>
            <person name="Chen G.-Z."/>
            <person name="Liu X.-D."/>
            <person name="Liao X.-Y."/>
            <person name="Jiang Y.-T."/>
            <person name="Yu X."/>
            <person name="Hao Y."/>
            <person name="Huang J."/>
            <person name="Zhao X.-W."/>
            <person name="Ke S."/>
            <person name="Chen Y.-Y."/>
            <person name="Wu W.-L."/>
            <person name="Hsu J.-L."/>
            <person name="Lin Y.-F."/>
            <person name="Huang M.-D."/>
            <person name="Li C.-Y."/>
            <person name="Huang L."/>
            <person name="Wang Z.-W."/>
            <person name="Zhao X."/>
            <person name="Zhong W.-Y."/>
            <person name="Peng D.-H."/>
            <person name="Ahmad S."/>
            <person name="Lan S."/>
            <person name="Zhang J.-S."/>
            <person name="Tsai W.-C."/>
            <person name="Van De Peer Y."/>
            <person name="Liu Z.-J."/>
        </authorList>
    </citation>
    <scope>NUCLEOTIDE SEQUENCE</scope>
    <source>
        <strain evidence="1">CP</strain>
        <tissue evidence="1">Leaves</tissue>
    </source>
</reference>
<protein>
    <submittedName>
        <fullName evidence="1">Uncharacterized protein</fullName>
    </submittedName>
</protein>
<proteinExistence type="predicted"/>
<dbReference type="Proteomes" id="UP001180020">
    <property type="component" value="Unassembled WGS sequence"/>
</dbReference>
<keyword evidence="2" id="KW-1185">Reference proteome</keyword>
<organism evidence="1 2">
    <name type="scientific">Acorus calamus</name>
    <name type="common">Sweet flag</name>
    <dbReference type="NCBI Taxonomy" id="4465"/>
    <lineage>
        <taxon>Eukaryota</taxon>
        <taxon>Viridiplantae</taxon>
        <taxon>Streptophyta</taxon>
        <taxon>Embryophyta</taxon>
        <taxon>Tracheophyta</taxon>
        <taxon>Spermatophyta</taxon>
        <taxon>Magnoliopsida</taxon>
        <taxon>Liliopsida</taxon>
        <taxon>Acoraceae</taxon>
        <taxon>Acorus</taxon>
    </lineage>
</organism>
<gene>
    <name evidence="1" type="ORF">QJS10_CPA07g00520</name>
</gene>